<dbReference type="Proteomes" id="UP000683421">
    <property type="component" value="Chromosome"/>
</dbReference>
<keyword evidence="2" id="KW-1185">Reference proteome</keyword>
<dbReference type="EMBL" id="CP076680">
    <property type="protein sequence ID" value="QWU99011.1"/>
    <property type="molecule type" value="Genomic_DNA"/>
</dbReference>
<dbReference type="AlphaFoldDB" id="A0AAJ4TKR7"/>
<evidence type="ECO:0000313" key="2">
    <source>
        <dbReference type="Proteomes" id="UP000683421"/>
    </source>
</evidence>
<evidence type="ECO:0000313" key="1">
    <source>
        <dbReference type="EMBL" id="QWU99011.1"/>
    </source>
</evidence>
<proteinExistence type="predicted"/>
<name>A0AAJ4TKR7_9GAMM</name>
<gene>
    <name evidence="1" type="ORF">KQR59_07880</name>
</gene>
<accession>A0AAJ4TKR7</accession>
<protein>
    <submittedName>
        <fullName evidence="1">Uncharacterized protein</fullName>
    </submittedName>
</protein>
<dbReference type="RefSeq" id="WP_013922488.1">
    <property type="nucleotide sequence ID" value="NZ_CP076680.1"/>
</dbReference>
<organism evidence="1 2">
    <name type="scientific">Francisella salimarina</name>
    <dbReference type="NCBI Taxonomy" id="2599927"/>
    <lineage>
        <taxon>Bacteria</taxon>
        <taxon>Pseudomonadati</taxon>
        <taxon>Pseudomonadota</taxon>
        <taxon>Gammaproteobacteria</taxon>
        <taxon>Thiotrichales</taxon>
        <taxon>Francisellaceae</taxon>
        <taxon>Francisella</taxon>
    </lineage>
</organism>
<sequence>MKKPTFDYKKRSHVSGSYQFANNHNNRKPDVAEFSVQKLQQFPDELVEIFNLIQAVRCDRISLQEEYNKYRLKLSNDRMNLESEVIRIKKQYNAKISALQEEYNSVKSNYNIELAKIRES</sequence>
<reference evidence="1 2" key="1">
    <citation type="submission" date="2021-06" db="EMBL/GenBank/DDBJ databases">
        <title>Ulceroglandular infection and bacteremia caused by Francisella salimarina in an immunocompromised patient, France.</title>
        <authorList>
            <person name="Hennebique A."/>
            <person name="Caspar Y."/>
            <person name="Maurin M."/>
            <person name="Boisset S."/>
            <person name="Pelloux I."/>
            <person name="Gallego-Hernanz M.P."/>
            <person name="Burucoa C."/>
            <person name="Cazenave-Roblot F."/>
            <person name="Plouzeau C."/>
            <person name="Rammaert B."/>
        </authorList>
    </citation>
    <scope>NUCLEOTIDE SEQUENCE [LARGE SCALE GENOMIC DNA]</scope>
    <source>
        <strain evidence="1 2">CHUGA-F75</strain>
    </source>
</reference>
<dbReference type="KEGG" id="fsr:KQR59_07880"/>